<keyword evidence="11" id="KW-1185">Reference proteome</keyword>
<dbReference type="Proteomes" id="UP001153365">
    <property type="component" value="Unassembled WGS sequence"/>
</dbReference>
<keyword evidence="4 9" id="KW-1133">Transmembrane helix</keyword>
<proteinExistence type="predicted"/>
<keyword evidence="6 9" id="KW-0472">Membrane</keyword>
<keyword evidence="3 9" id="KW-0812">Transmembrane</keyword>
<evidence type="ECO:0000313" key="10">
    <source>
        <dbReference type="EMBL" id="CAH7688602.1"/>
    </source>
</evidence>
<feature type="transmembrane region" description="Helical" evidence="9">
    <location>
        <begin position="501"/>
        <end position="517"/>
    </location>
</feature>
<dbReference type="InterPro" id="IPR014743">
    <property type="entry name" value="Cl-channel_core"/>
</dbReference>
<dbReference type="SUPFAM" id="SSF81340">
    <property type="entry name" value="Clc chloride channel"/>
    <property type="match status" value="1"/>
</dbReference>
<feature type="transmembrane region" description="Helical" evidence="9">
    <location>
        <begin position="358"/>
        <end position="374"/>
    </location>
</feature>
<feature type="transmembrane region" description="Helical" evidence="9">
    <location>
        <begin position="89"/>
        <end position="108"/>
    </location>
</feature>
<dbReference type="GO" id="GO:0005247">
    <property type="term" value="F:voltage-gated chloride channel activity"/>
    <property type="evidence" value="ECO:0007669"/>
    <property type="project" value="TreeGrafter"/>
</dbReference>
<name>A0AAV0BNI1_PHAPC</name>
<sequence length="861" mass="94766">MDDGEVTPLLSAGISTPISKKRSVLIDNDDRLQIEMICDSGNGIRVWYESYCSIDWIHELIKESIRRKKLVKLRGIAGGLRRCWDRSQAWVLVTLIGICTALVASLIVSAEMYLFDFREGYCSKSWLTPKRFCCRSGATAASQSLPKSQLLTLTTILDQLNLIPLRGSPSRDSTWPVSSQKLLHSSAFSESSFLSRQWSSEDLSITIQSQFCDDWHRWSDLWSSSPSTSQWASRLIFILISLVLAGLSSVLTVYFSRSTMVTSNSAESIKSKPQTGFGDDLTSPPHTSDSENSQSQNDSFTTTKVSYFACGSGIPEIKCILSGFVIVGYLGARTLIVKSVGLALVVASGLSLGKEGPFVHIGSCIGNLFVRMFPKFNRNEGKRREILSSACAAGVSAAFGAPIGGVLFSLEEVSYFFPPKVMWKSCWCAMVTAATLRALDPFRTGKTVLFEVTYDRPWHFVEMVAYIILGILGGISGALFAKANDWWSKNVRKSSLVDKHPIFEVLVVTFVTCLLALSNRFMKLGGTELVYELLARCDIPDKFTKGVCTSEPQKTGKLLLKMGLTATIKFMITVVTFGMKVPAGIFVPSLAIGGLMGRMLGLAVEYFHFIHPNLSIFSHCDPSRPFGQACIVPGVWAMVGAAAMLAGVTRTAISLVVIVAELTGSLTYILPIAVGVLVAKTTADIIERRSVYDLVIENLDLPFLDAKRDYLHYVQPIDVMDSEAEVIELTENIRVSDLKKVLESSKLKQKGEGGFPIIDKLHRIRRVIGYIGVTELQHVLMFTGEGGGDPICSFSGSDPDFEITEFEEQIDLGHLVDRAPVTVSINSPAELVHEMFVRLGVRYLIVQDEYGSYSGIIEKNR</sequence>
<feature type="region of interest" description="Disordered" evidence="8">
    <location>
        <begin position="266"/>
        <end position="298"/>
    </location>
</feature>
<comment type="caution">
    <text evidence="10">The sequence shown here is derived from an EMBL/GenBank/DDBJ whole genome shotgun (WGS) entry which is preliminary data.</text>
</comment>
<dbReference type="InterPro" id="IPR001807">
    <property type="entry name" value="ClC"/>
</dbReference>
<dbReference type="PANTHER" id="PTHR45711">
    <property type="entry name" value="CHLORIDE CHANNEL PROTEIN"/>
    <property type="match status" value="1"/>
</dbReference>
<dbReference type="PANTHER" id="PTHR45711:SF6">
    <property type="entry name" value="CHLORIDE CHANNEL PROTEIN"/>
    <property type="match status" value="1"/>
</dbReference>
<evidence type="ECO:0000256" key="4">
    <source>
        <dbReference type="ARBA" id="ARBA00022989"/>
    </source>
</evidence>
<organism evidence="10 11">
    <name type="scientific">Phakopsora pachyrhizi</name>
    <name type="common">Asian soybean rust disease fungus</name>
    <dbReference type="NCBI Taxonomy" id="170000"/>
    <lineage>
        <taxon>Eukaryota</taxon>
        <taxon>Fungi</taxon>
        <taxon>Dikarya</taxon>
        <taxon>Basidiomycota</taxon>
        <taxon>Pucciniomycotina</taxon>
        <taxon>Pucciniomycetes</taxon>
        <taxon>Pucciniales</taxon>
        <taxon>Phakopsoraceae</taxon>
        <taxon>Phakopsora</taxon>
    </lineage>
</organism>
<evidence type="ECO:0000313" key="11">
    <source>
        <dbReference type="Proteomes" id="UP001153365"/>
    </source>
</evidence>
<evidence type="ECO:0000256" key="6">
    <source>
        <dbReference type="ARBA" id="ARBA00023136"/>
    </source>
</evidence>
<feature type="transmembrane region" description="Helical" evidence="9">
    <location>
        <begin position="460"/>
        <end position="481"/>
    </location>
</feature>
<accession>A0AAV0BNI1</accession>
<dbReference type="PRINTS" id="PR00762">
    <property type="entry name" value="CLCHANNEL"/>
</dbReference>
<evidence type="ECO:0000256" key="3">
    <source>
        <dbReference type="ARBA" id="ARBA00022692"/>
    </source>
</evidence>
<dbReference type="InterPro" id="IPR046342">
    <property type="entry name" value="CBS_dom_sf"/>
</dbReference>
<gene>
    <name evidence="10" type="ORF">PPACK8108_LOCUS23577</name>
</gene>
<evidence type="ECO:0000256" key="8">
    <source>
        <dbReference type="SAM" id="MobiDB-lite"/>
    </source>
</evidence>
<dbReference type="CDD" id="cd03684">
    <property type="entry name" value="ClC_3_like"/>
    <property type="match status" value="1"/>
</dbReference>
<evidence type="ECO:0000256" key="5">
    <source>
        <dbReference type="ARBA" id="ARBA00023065"/>
    </source>
</evidence>
<feature type="transmembrane region" description="Helical" evidence="9">
    <location>
        <begin position="231"/>
        <end position="255"/>
    </location>
</feature>
<keyword evidence="5" id="KW-0406">Ion transport</keyword>
<feature type="transmembrane region" description="Helical" evidence="9">
    <location>
        <begin position="625"/>
        <end position="646"/>
    </location>
</feature>
<evidence type="ECO:0000256" key="2">
    <source>
        <dbReference type="ARBA" id="ARBA00022448"/>
    </source>
</evidence>
<dbReference type="GO" id="GO:0005769">
    <property type="term" value="C:early endosome"/>
    <property type="evidence" value="ECO:0007669"/>
    <property type="project" value="TreeGrafter"/>
</dbReference>
<comment type="subcellular location">
    <subcellularLocation>
        <location evidence="1">Membrane</location>
        <topology evidence="1">Multi-pass membrane protein</topology>
    </subcellularLocation>
</comment>
<dbReference type="AlphaFoldDB" id="A0AAV0BNI1"/>
<evidence type="ECO:0000256" key="1">
    <source>
        <dbReference type="ARBA" id="ARBA00004141"/>
    </source>
</evidence>
<dbReference type="GO" id="GO:0005794">
    <property type="term" value="C:Golgi apparatus"/>
    <property type="evidence" value="ECO:0007669"/>
    <property type="project" value="TreeGrafter"/>
</dbReference>
<keyword evidence="2" id="KW-0813">Transport</keyword>
<evidence type="ECO:0000256" key="7">
    <source>
        <dbReference type="ARBA" id="ARBA00023214"/>
    </source>
</evidence>
<protein>
    <submittedName>
        <fullName evidence="10">Chloride channel</fullName>
    </submittedName>
</protein>
<feature type="transmembrane region" description="Helical" evidence="9">
    <location>
        <begin position="335"/>
        <end position="352"/>
    </location>
</feature>
<dbReference type="Gene3D" id="1.10.3080.10">
    <property type="entry name" value="Clc chloride channel"/>
    <property type="match status" value="1"/>
</dbReference>
<dbReference type="EMBL" id="CALTRL010005996">
    <property type="protein sequence ID" value="CAH7688602.1"/>
    <property type="molecule type" value="Genomic_DNA"/>
</dbReference>
<feature type="transmembrane region" description="Helical" evidence="9">
    <location>
        <begin position="652"/>
        <end position="679"/>
    </location>
</feature>
<keyword evidence="7" id="KW-0868">Chloride</keyword>
<reference evidence="10" key="1">
    <citation type="submission" date="2022-06" db="EMBL/GenBank/DDBJ databases">
        <authorList>
            <consortium name="SYNGENTA / RWTH Aachen University"/>
        </authorList>
    </citation>
    <scope>NUCLEOTIDE SEQUENCE</scope>
</reference>
<dbReference type="SUPFAM" id="SSF54631">
    <property type="entry name" value="CBS-domain pair"/>
    <property type="match status" value="1"/>
</dbReference>
<dbReference type="Pfam" id="PF00654">
    <property type="entry name" value="Voltage_CLC"/>
    <property type="match status" value="1"/>
</dbReference>
<feature type="transmembrane region" description="Helical" evidence="9">
    <location>
        <begin position="386"/>
        <end position="409"/>
    </location>
</feature>
<dbReference type="GO" id="GO:0005886">
    <property type="term" value="C:plasma membrane"/>
    <property type="evidence" value="ECO:0007669"/>
    <property type="project" value="TreeGrafter"/>
</dbReference>
<dbReference type="FunFam" id="1.10.3080.10:FF:000013">
    <property type="entry name" value="Voltage-gated chloride channel (ClcA)"/>
    <property type="match status" value="1"/>
</dbReference>
<evidence type="ECO:0000256" key="9">
    <source>
        <dbReference type="SAM" id="Phobius"/>
    </source>
</evidence>